<keyword evidence="3" id="KW-0694">RNA-binding</keyword>
<proteinExistence type="inferred from homology"/>
<dbReference type="InterPro" id="IPR011605">
    <property type="entry name" value="NusB_fam"/>
</dbReference>
<dbReference type="PANTHER" id="PTHR11078">
    <property type="entry name" value="N UTILIZATION SUBSTANCE PROTEIN B-RELATED"/>
    <property type="match status" value="1"/>
</dbReference>
<dbReference type="GO" id="GO:0006353">
    <property type="term" value="P:DNA-templated transcription termination"/>
    <property type="evidence" value="ECO:0007669"/>
    <property type="project" value="InterPro"/>
</dbReference>
<keyword evidence="4" id="KW-0805">Transcription regulation</keyword>
<sequence length="312" mass="36841">MINRRHIRVKVMQSVYAFLQSKSDVLDKEEKFLYNSIDKMFDLYVLLLRLLVEVRNLEKKHIVISQKKFLATPEELKPNTKFIENQIFQLLEESVSLKNYIEANKLNYWNLDNEYVHEILKLTKKSKSYATYMNSKKSSFQEDKEFVVALFKEIIAPNEKLADYFEDKNISWVDDIPFVNTWIVKTLNQINVAEAFRLGNLYKDEGDKAFVVDLFRKVVLNHTEFEKEVIDKTPNWDTDRIAEIDMILIKMAICEFLKFPSIPVRVTINEYIEIAKDYSTEKSSFFINGVLDKILKDFTESKRLDKIGRGLL</sequence>
<comment type="similarity">
    <text evidence="1">Belongs to the NusB family.</text>
</comment>
<dbReference type="InterPro" id="IPR006027">
    <property type="entry name" value="NusB_RsmB_TIM44"/>
</dbReference>
<evidence type="ECO:0000313" key="7">
    <source>
        <dbReference type="EMBL" id="AMC10380.1"/>
    </source>
</evidence>
<dbReference type="Proteomes" id="UP000059672">
    <property type="component" value="Chromosome"/>
</dbReference>
<dbReference type="RefSeq" id="WP_068206334.1">
    <property type="nucleotide sequence ID" value="NZ_CP013355.1"/>
</dbReference>
<dbReference type="Gene3D" id="1.10.940.10">
    <property type="entry name" value="NusB-like"/>
    <property type="match status" value="1"/>
</dbReference>
<evidence type="ECO:0000256" key="2">
    <source>
        <dbReference type="ARBA" id="ARBA00022814"/>
    </source>
</evidence>
<gene>
    <name evidence="7" type="ORF">Lupro_03550</name>
</gene>
<dbReference type="GO" id="GO:0003723">
    <property type="term" value="F:RNA binding"/>
    <property type="evidence" value="ECO:0007669"/>
    <property type="project" value="UniProtKB-KW"/>
</dbReference>
<dbReference type="PATRIC" id="fig|1622118.3.peg.752"/>
<evidence type="ECO:0000259" key="6">
    <source>
        <dbReference type="Pfam" id="PF01029"/>
    </source>
</evidence>
<accession>A0A0X8G5G2</accession>
<name>A0A0X8G5G2_9FLAO</name>
<keyword evidence="8" id="KW-1185">Reference proteome</keyword>
<dbReference type="Pfam" id="PF01029">
    <property type="entry name" value="NusB"/>
    <property type="match status" value="1"/>
</dbReference>
<protein>
    <submittedName>
        <fullName evidence="7">Antitermination protein NusB</fullName>
    </submittedName>
</protein>
<keyword evidence="5" id="KW-0804">Transcription</keyword>
<evidence type="ECO:0000256" key="5">
    <source>
        <dbReference type="ARBA" id="ARBA00023163"/>
    </source>
</evidence>
<dbReference type="SUPFAM" id="SSF48013">
    <property type="entry name" value="NusB-like"/>
    <property type="match status" value="1"/>
</dbReference>
<reference evidence="8" key="1">
    <citation type="submission" date="2015-12" db="EMBL/GenBank/DDBJ databases">
        <title>Complete genome sequence of Lutibacter profundus strain LP1.</title>
        <authorList>
            <person name="Wissuwa J."/>
            <person name="Le Moine Bauer S."/>
            <person name="Stokke R."/>
            <person name="Dahle H."/>
            <person name="Steen I.H."/>
        </authorList>
    </citation>
    <scope>NUCLEOTIDE SEQUENCE [LARGE SCALE GENOMIC DNA]</scope>
    <source>
        <strain evidence="8">LP1</strain>
    </source>
</reference>
<dbReference type="OrthoDB" id="9787568at2"/>
<dbReference type="InterPro" id="IPR035926">
    <property type="entry name" value="NusB-like_sf"/>
</dbReference>
<dbReference type="PANTHER" id="PTHR11078:SF3">
    <property type="entry name" value="ANTITERMINATION NUSB DOMAIN-CONTAINING PROTEIN"/>
    <property type="match status" value="1"/>
</dbReference>
<dbReference type="KEGG" id="lut:Lupro_03550"/>
<reference evidence="7 8" key="2">
    <citation type="journal article" date="2016" name="Int. J. Syst. Evol. Microbiol.">
        <title>Lutibacter profundi sp. nov., isolated from a deep-sea hydrothermal system on the Arctic Mid-Ocean Ridge and emended description of the genus Lutibacter.</title>
        <authorList>
            <person name="Le Moine Bauer S."/>
            <person name="Roalkvam I."/>
            <person name="Steen I.H."/>
            <person name="Dahle H."/>
        </authorList>
    </citation>
    <scope>NUCLEOTIDE SEQUENCE [LARGE SCALE GENOMIC DNA]</scope>
    <source>
        <strain evidence="7 8">LP1</strain>
    </source>
</reference>
<dbReference type="GO" id="GO:0031564">
    <property type="term" value="P:transcription antitermination"/>
    <property type="evidence" value="ECO:0007669"/>
    <property type="project" value="UniProtKB-KW"/>
</dbReference>
<evidence type="ECO:0000256" key="3">
    <source>
        <dbReference type="ARBA" id="ARBA00022884"/>
    </source>
</evidence>
<evidence type="ECO:0000256" key="4">
    <source>
        <dbReference type="ARBA" id="ARBA00023015"/>
    </source>
</evidence>
<feature type="domain" description="NusB/RsmB/TIM44" evidence="6">
    <location>
        <begin position="202"/>
        <end position="296"/>
    </location>
</feature>
<dbReference type="NCBIfam" id="TIGR01951">
    <property type="entry name" value="nusB"/>
    <property type="match status" value="1"/>
</dbReference>
<evidence type="ECO:0000256" key="1">
    <source>
        <dbReference type="ARBA" id="ARBA00005952"/>
    </source>
</evidence>
<evidence type="ECO:0000313" key="8">
    <source>
        <dbReference type="Proteomes" id="UP000059672"/>
    </source>
</evidence>
<dbReference type="GO" id="GO:0005829">
    <property type="term" value="C:cytosol"/>
    <property type="evidence" value="ECO:0007669"/>
    <property type="project" value="TreeGrafter"/>
</dbReference>
<dbReference type="STRING" id="1622118.Lupro_03550"/>
<organism evidence="7 8">
    <name type="scientific">Lutibacter profundi</name>
    <dbReference type="NCBI Taxonomy" id="1622118"/>
    <lineage>
        <taxon>Bacteria</taxon>
        <taxon>Pseudomonadati</taxon>
        <taxon>Bacteroidota</taxon>
        <taxon>Flavobacteriia</taxon>
        <taxon>Flavobacteriales</taxon>
        <taxon>Flavobacteriaceae</taxon>
        <taxon>Lutibacter</taxon>
    </lineage>
</organism>
<dbReference type="AlphaFoldDB" id="A0A0X8G5G2"/>
<dbReference type="EMBL" id="CP013355">
    <property type="protein sequence ID" value="AMC10380.1"/>
    <property type="molecule type" value="Genomic_DNA"/>
</dbReference>
<keyword evidence="2" id="KW-0889">Transcription antitermination</keyword>